<dbReference type="Pfam" id="PF04257">
    <property type="entry name" value="Exonuc_V_gamma"/>
    <property type="match status" value="1"/>
</dbReference>
<dbReference type="EMBL" id="MBTA01000026">
    <property type="protein sequence ID" value="RKD14512.1"/>
    <property type="molecule type" value="Genomic_DNA"/>
</dbReference>
<dbReference type="GO" id="GO:0003677">
    <property type="term" value="F:DNA binding"/>
    <property type="evidence" value="ECO:0007669"/>
    <property type="project" value="UniProtKB-UniRule"/>
</dbReference>
<evidence type="ECO:0000256" key="10">
    <source>
        <dbReference type="HAMAP-Rule" id="MF_01486"/>
    </source>
</evidence>
<keyword evidence="1 10" id="KW-0540">Nuclease</keyword>
<dbReference type="AlphaFoldDB" id="A0A419S4H5"/>
<dbReference type="NCBIfam" id="TIGR01450">
    <property type="entry name" value="recC"/>
    <property type="match status" value="1"/>
</dbReference>
<evidence type="ECO:0000256" key="1">
    <source>
        <dbReference type="ARBA" id="ARBA00022722"/>
    </source>
</evidence>
<dbReference type="GO" id="GO:0003678">
    <property type="term" value="F:DNA helicase activity"/>
    <property type="evidence" value="ECO:0007669"/>
    <property type="project" value="UniProtKB-UniRule"/>
</dbReference>
<sequence length="1075" mass="123271">MSSQIQASNSLNILAEALCADLRHRHISVFRPHYIVTQTEGMNNWLRMQMAQNLGIAANYRFLKPNDLVNQLYAILGGEFSTLLNPANQSWLIFKILGERDFIKRFPKIASYYQTDGPDADLKRFALAEKVADLFDQYQIYRAKMMREWNGKSLAELNADQWQTYIWVKAAQSAGGQLPDKTAIGNFIIQELRQPEKQAMLQNRMPELSLFGLSVLTSFHLEIFNALGQWVNFSYYLINPAPNVYWFEDLSNKRLMQLKKKGFVEPYEEMQGNKLLTSWGKIIQHTFKMLFENEELINSYTELATAEPTSDTLLHKIQHELYHNLNDDARQNISESELKDGSVVINSCFTPAREVETLYNYLVALVDEKEERLSPRDVVVMVSDIDAYAPYIKAVFNNAPYKFGFTIADESFASNDTIAAALIALLEINPQKFHAEDVLQLLDFSYIRKRFGISDADLIRSVVAKANIRTGIKGDKLDDSHYMSWTYGLQRIIYGLCLGNQSEYFLDGDESIFPVDAVEGSASDELIRFIHFVQVLISTLEQRERHRPIDEWVKYVETLLLNLVFDPGENADEDYQALLGQLEQYNTATDLFGAEISYTIFSHSLLSAISASTRLGSFAGGGITFCSLIPMRSIPFKVIALLGLNFDKFPRKETQVSFNLITQHPLPGDRNVKDNDKHLFLETLLSAQDYLYISYIGQNVKDNSSLPPSALVDELLDYLQNKYVADDKVADVLVQKQALHHFSTKNFENGKINYLDIQHAMNHSLTVTKQQEELNFNELATHVFVNFFKNPIKAYFNRVLAIYYEDEETLLSSTEVFDLNHREKWQLKQDLLRCGNGPKEQEALRLRQLKTGNLPLKNFSRIAVAEVEEMVEPVRNLYLAATSGLSESTINIELEIPEANIKFNGSLSNIYGEKMVVVCWSSVAYKYLIDAYISYLFAQASGYNLKLYFINANTGRCYEAFYIDEQSAKAKLIDLHNLFIEGHQEILLFYADLGYGETDFDELHMGNLKKLLTKKFEKPEYSDVYTNIKYNEGFFEMDLETDGEKFEEFKRNFDTILKPAVKLFPTYFTKADGIK</sequence>
<keyword evidence="5 10" id="KW-0347">Helicase</keyword>
<dbReference type="SUPFAM" id="SSF52540">
    <property type="entry name" value="P-loop containing nucleoside triphosphate hydrolases"/>
    <property type="match status" value="2"/>
</dbReference>
<evidence type="ECO:0000256" key="3">
    <source>
        <dbReference type="ARBA" id="ARBA00022763"/>
    </source>
</evidence>
<dbReference type="HAMAP" id="MF_01486">
    <property type="entry name" value="RecC"/>
    <property type="match status" value="1"/>
</dbReference>
<dbReference type="PANTHER" id="PTHR30591:SF1">
    <property type="entry name" value="RECBCD ENZYME SUBUNIT RECC"/>
    <property type="match status" value="1"/>
</dbReference>
<dbReference type="GO" id="GO:0008854">
    <property type="term" value="F:exodeoxyribonuclease V activity"/>
    <property type="evidence" value="ECO:0007669"/>
    <property type="project" value="InterPro"/>
</dbReference>
<comment type="subunit">
    <text evidence="10">Heterotrimer of RecB, RecC and RecD. All subunits contribute to DNA-binding.</text>
</comment>
<evidence type="ECO:0000256" key="5">
    <source>
        <dbReference type="ARBA" id="ARBA00022806"/>
    </source>
</evidence>
<keyword evidence="2 10" id="KW-0547">Nucleotide-binding</keyword>
<evidence type="ECO:0000256" key="7">
    <source>
        <dbReference type="ARBA" id="ARBA00022840"/>
    </source>
</evidence>
<dbReference type="RefSeq" id="WP_120182518.1">
    <property type="nucleotide sequence ID" value="NZ_MBTA01000026.1"/>
</dbReference>
<keyword evidence="3 10" id="KW-0227">DNA damage</keyword>
<dbReference type="InterPro" id="IPR011335">
    <property type="entry name" value="Restrct_endonuc-II-like"/>
</dbReference>
<dbReference type="Gene3D" id="3.40.50.300">
    <property type="entry name" value="P-loop containing nucleotide triphosphate hydrolases"/>
    <property type="match status" value="2"/>
</dbReference>
<dbReference type="Proteomes" id="UP000283433">
    <property type="component" value="Unassembled WGS sequence"/>
</dbReference>
<dbReference type="Gene3D" id="1.10.10.990">
    <property type="match status" value="1"/>
</dbReference>
<dbReference type="PANTHER" id="PTHR30591">
    <property type="entry name" value="RECBCD ENZYME SUBUNIT RECC"/>
    <property type="match status" value="1"/>
</dbReference>
<dbReference type="GO" id="GO:0005524">
    <property type="term" value="F:ATP binding"/>
    <property type="evidence" value="ECO:0007669"/>
    <property type="project" value="UniProtKB-UniRule"/>
</dbReference>
<keyword evidence="7 10" id="KW-0067">ATP-binding</keyword>
<dbReference type="GO" id="GO:0009338">
    <property type="term" value="C:exodeoxyribonuclease V complex"/>
    <property type="evidence" value="ECO:0007669"/>
    <property type="project" value="InterPro"/>
</dbReference>
<dbReference type="InterPro" id="IPR041500">
    <property type="entry name" value="RecC_C"/>
</dbReference>
<dbReference type="Gene3D" id="1.10.10.160">
    <property type="match status" value="1"/>
</dbReference>
<accession>A0A419S4H5</accession>
<evidence type="ECO:0000256" key="9">
    <source>
        <dbReference type="ARBA" id="ARBA00023204"/>
    </source>
</evidence>
<protein>
    <recommendedName>
        <fullName evidence="10">RecBCD enzyme subunit RecC</fullName>
    </recommendedName>
    <alternativeName>
        <fullName evidence="10">Exonuclease V subunit RecC</fullName>
        <shortName evidence="10">ExoV subunit RecC</shortName>
    </alternativeName>
    <alternativeName>
        <fullName evidence="10">Helicase/nuclease RecBCD subunit RecC</fullName>
    </alternativeName>
</protein>
<dbReference type="InterPro" id="IPR027417">
    <property type="entry name" value="P-loop_NTPase"/>
</dbReference>
<dbReference type="Pfam" id="PF17946">
    <property type="entry name" value="RecC_C"/>
    <property type="match status" value="1"/>
</dbReference>
<dbReference type="InterPro" id="IPR006697">
    <property type="entry name" value="RecC"/>
</dbReference>
<organism evidence="12 13">
    <name type="scientific">Pelobium manganitolerans</name>
    <dbReference type="NCBI Taxonomy" id="1842495"/>
    <lineage>
        <taxon>Bacteria</taxon>
        <taxon>Pseudomonadati</taxon>
        <taxon>Bacteroidota</taxon>
        <taxon>Sphingobacteriia</taxon>
        <taxon>Sphingobacteriales</taxon>
        <taxon>Sphingobacteriaceae</taxon>
        <taxon>Pelobium</taxon>
    </lineage>
</organism>
<keyword evidence="9 10" id="KW-0234">DNA repair</keyword>
<feature type="domain" description="RecC C-terminal" evidence="11">
    <location>
        <begin position="782"/>
        <end position="994"/>
    </location>
</feature>
<name>A0A419S4H5_9SPHI</name>
<dbReference type="GO" id="GO:0000724">
    <property type="term" value="P:double-strand break repair via homologous recombination"/>
    <property type="evidence" value="ECO:0007669"/>
    <property type="project" value="UniProtKB-UniRule"/>
</dbReference>
<comment type="similarity">
    <text evidence="10">Belongs to the RecC family.</text>
</comment>
<keyword evidence="13" id="KW-1185">Reference proteome</keyword>
<dbReference type="SUPFAM" id="SSF52980">
    <property type="entry name" value="Restriction endonuclease-like"/>
    <property type="match status" value="1"/>
</dbReference>
<dbReference type="PIRSF" id="PIRSF000980">
    <property type="entry name" value="RecC"/>
    <property type="match status" value="1"/>
</dbReference>
<evidence type="ECO:0000256" key="4">
    <source>
        <dbReference type="ARBA" id="ARBA00022801"/>
    </source>
</evidence>
<evidence type="ECO:0000256" key="8">
    <source>
        <dbReference type="ARBA" id="ARBA00023125"/>
    </source>
</evidence>
<comment type="function">
    <text evidence="10">A helicase/nuclease that prepares dsDNA breaks (DSB) for recombinational DNA repair. Binds to DSBs and unwinds DNA via a highly rapid and processive ATP-dependent bidirectional helicase activity. Unwinds dsDNA until it encounters a Chi (crossover hotspot instigator) sequence from the 3' direction. Cuts ssDNA a few nucleotides 3' to the Chi site. The properties and activities of the enzyme are changed at Chi. The Chi-altered holoenzyme produces a long 3'-ssDNA overhang and facilitates RecA-binding to the ssDNA for homologous DNA recombination and repair. Holoenzyme degrades any linearized DNA that is unable to undergo homologous recombination. In the holoenzyme this subunit recognizes the wild-type Chi sequence, and when added to isolated RecB increases its ATP-dependent helicase processivity.</text>
</comment>
<dbReference type="Gene3D" id="3.40.50.10930">
    <property type="match status" value="1"/>
</dbReference>
<keyword evidence="4 10" id="KW-0378">Hydrolase</keyword>
<evidence type="ECO:0000313" key="13">
    <source>
        <dbReference type="Proteomes" id="UP000283433"/>
    </source>
</evidence>
<evidence type="ECO:0000259" key="11">
    <source>
        <dbReference type="Pfam" id="PF17946"/>
    </source>
</evidence>
<evidence type="ECO:0000256" key="6">
    <source>
        <dbReference type="ARBA" id="ARBA00022839"/>
    </source>
</evidence>
<evidence type="ECO:0000313" key="12">
    <source>
        <dbReference type="EMBL" id="RKD14512.1"/>
    </source>
</evidence>
<keyword evidence="6 10" id="KW-0269">Exonuclease</keyword>
<keyword evidence="8 10" id="KW-0238">DNA-binding</keyword>
<dbReference type="InterPro" id="IPR013986">
    <property type="entry name" value="DExx_box_DNA_helicase_dom_sf"/>
</dbReference>
<gene>
    <name evidence="10" type="primary">recC</name>
    <name evidence="12" type="ORF">BCY91_08565</name>
</gene>
<comment type="caution">
    <text evidence="12">The sequence shown here is derived from an EMBL/GenBank/DDBJ whole genome shotgun (WGS) entry which is preliminary data.</text>
</comment>
<dbReference type="OrthoDB" id="9762834at2"/>
<evidence type="ECO:0000256" key="2">
    <source>
        <dbReference type="ARBA" id="ARBA00022741"/>
    </source>
</evidence>
<comment type="miscellaneous">
    <text evidence="10">In the RecBCD complex, RecB has a slow 3'-5' helicase, an exonuclease activity and loads RecA onto ssDNA, RecD has a fast 5'-3' helicase activity, while RecC stimulates the ATPase and processivity of the RecB helicase and contributes to recognition of the Chi site.</text>
</comment>
<proteinExistence type="inferred from homology"/>
<reference evidence="12 13" key="1">
    <citation type="submission" date="2016-07" db="EMBL/GenBank/DDBJ databases">
        <title>Genome of Pelobium manganitolerans.</title>
        <authorList>
            <person name="Wu S."/>
            <person name="Wang G."/>
        </authorList>
    </citation>
    <scope>NUCLEOTIDE SEQUENCE [LARGE SCALE GENOMIC DNA]</scope>
    <source>
        <strain evidence="12 13">YS-25</strain>
    </source>
</reference>